<gene>
    <name evidence="1" type="ORF">E2636_07860</name>
</gene>
<dbReference type="PANTHER" id="PTHR33639:SF2">
    <property type="entry name" value="DUF393 DOMAIN-CONTAINING PROTEIN"/>
    <property type="match status" value="1"/>
</dbReference>
<dbReference type="GO" id="GO:0015035">
    <property type="term" value="F:protein-disulfide reductase activity"/>
    <property type="evidence" value="ECO:0007669"/>
    <property type="project" value="InterPro"/>
</dbReference>
<evidence type="ECO:0000313" key="2">
    <source>
        <dbReference type="Proteomes" id="UP000294292"/>
    </source>
</evidence>
<dbReference type="AlphaFoldDB" id="A0A4P6ZXB5"/>
<dbReference type="Pfam" id="PF04134">
    <property type="entry name" value="DCC1-like"/>
    <property type="match status" value="1"/>
</dbReference>
<accession>A0A4P6ZXB5</accession>
<dbReference type="KEGG" id="panc:E2636_07860"/>
<dbReference type="InterPro" id="IPR007263">
    <property type="entry name" value="DCC1-like"/>
</dbReference>
<dbReference type="PANTHER" id="PTHR33639">
    <property type="entry name" value="THIOL-DISULFIDE OXIDOREDUCTASE DCC"/>
    <property type="match status" value="1"/>
</dbReference>
<dbReference type="InterPro" id="IPR052927">
    <property type="entry name" value="DCC_oxidoreductase"/>
</dbReference>
<reference evidence="1 2" key="1">
    <citation type="submission" date="2019-03" db="EMBL/GenBank/DDBJ databases">
        <title>Complete genome sequence of Paenisporosarcina antarctica CGMCC 1.6503T.</title>
        <authorList>
            <person name="Rong J.-C."/>
            <person name="Chi N.-Y."/>
            <person name="Zhang Q.-F."/>
        </authorList>
    </citation>
    <scope>NUCLEOTIDE SEQUENCE [LARGE SCALE GENOMIC DNA]</scope>
    <source>
        <strain evidence="1 2">CGMCC 1.6503</strain>
    </source>
</reference>
<sequence>MEYTNPILFYDGNCGFCQRSVQFVLQHEQSEVMYFTPLQSDLATQIKKKYPELQKNDSIILLKGKELLVESDAAIALASYLRAPYHLLKYTKFVPKVFRDSVYRIIAKNRHRLLRNNESCLVPTTHQRKRFLS</sequence>
<dbReference type="Proteomes" id="UP000294292">
    <property type="component" value="Chromosome"/>
</dbReference>
<protein>
    <submittedName>
        <fullName evidence="1">DUF393 domain-containing protein</fullName>
    </submittedName>
</protein>
<name>A0A4P6ZXB5_9BACL</name>
<dbReference type="EMBL" id="CP038015">
    <property type="protein sequence ID" value="QBP41042.1"/>
    <property type="molecule type" value="Genomic_DNA"/>
</dbReference>
<keyword evidence="2" id="KW-1185">Reference proteome</keyword>
<proteinExistence type="predicted"/>
<organism evidence="1 2">
    <name type="scientific">Paenisporosarcina antarctica</name>
    <dbReference type="NCBI Taxonomy" id="417367"/>
    <lineage>
        <taxon>Bacteria</taxon>
        <taxon>Bacillati</taxon>
        <taxon>Bacillota</taxon>
        <taxon>Bacilli</taxon>
        <taxon>Bacillales</taxon>
        <taxon>Caryophanaceae</taxon>
        <taxon>Paenisporosarcina</taxon>
    </lineage>
</organism>
<dbReference type="RefSeq" id="WP_134209700.1">
    <property type="nucleotide sequence ID" value="NZ_CP038015.1"/>
</dbReference>
<evidence type="ECO:0000313" key="1">
    <source>
        <dbReference type="EMBL" id="QBP41042.1"/>
    </source>
</evidence>
<dbReference type="OrthoDB" id="9785438at2"/>